<dbReference type="InterPro" id="IPR029058">
    <property type="entry name" value="AB_hydrolase_fold"/>
</dbReference>
<evidence type="ECO:0000313" key="3">
    <source>
        <dbReference type="Proteomes" id="UP000002254"/>
    </source>
</evidence>
<dbReference type="Proteomes" id="UP000002254">
    <property type="component" value="Chromosome 1"/>
</dbReference>
<sequence>MGELQDVQLTEIKPLLNGNTGTQNFRTFAYQEHDTETTQSLIHATVRVLPKGNRQVILTTRHCPNQQSYHTGLFMGSLLLPLPDLQEITQHFVVCHVDALGQQEGVLFFPTGSQYSAVNELAEMLPPVLTHLSLKSIIGIGVGAEAYILSRFAFNHPVPVEGLVLINLDPWAKILIAWAASKLSTKWCSSAHLSTLSQNVLLTFFIFPLKYIAVKGKKVLGIQLVECLHMKLPLNQYTEYFQGQGF</sequence>
<evidence type="ECO:0000256" key="1">
    <source>
        <dbReference type="ARBA" id="ARBA00005598"/>
    </source>
</evidence>
<dbReference type="Ensembl" id="ENSCAFT00000088564.2">
    <property type="protein sequence ID" value="ENSCAFP00000049539.2"/>
    <property type="gene ID" value="ENSCAFG00000048343.2"/>
</dbReference>
<evidence type="ECO:0008006" key="4">
    <source>
        <dbReference type="Google" id="ProtNLM"/>
    </source>
</evidence>
<proteinExistence type="inferred from homology"/>
<evidence type="ECO:0000313" key="2">
    <source>
        <dbReference type="Ensembl" id="ENSCAFP00000049539.2"/>
    </source>
</evidence>
<reference evidence="2 3" key="1">
    <citation type="journal article" date="2005" name="Nature">
        <title>Genome sequence, comparative analysis and haplotype structure of the domestic dog.</title>
        <authorList>
            <consortium name="Broad Sequencing Platform"/>
            <person name="Lindblad-Toh K."/>
            <person name="Wade C.M."/>
            <person name="Mikkelsen T.S."/>
            <person name="Karlsson E.K."/>
            <person name="Jaffe D.B."/>
            <person name="Kamal M."/>
            <person name="Clamp M."/>
            <person name="Chang J.L."/>
            <person name="Kulbokas E.J. III"/>
            <person name="Zody M.C."/>
            <person name="Mauceli E."/>
            <person name="Xie X."/>
            <person name="Breen M."/>
            <person name="Wayne R.K."/>
            <person name="Ostrander E.A."/>
            <person name="Ponting C.P."/>
            <person name="Galibert F."/>
            <person name="Smith D.R."/>
            <person name="DeJong P.J."/>
            <person name="Kirkness E."/>
            <person name="Alvarez P."/>
            <person name="Biagi T."/>
            <person name="Brockman W."/>
            <person name="Butler J."/>
            <person name="Chin C.W."/>
            <person name="Cook A."/>
            <person name="Cuff J."/>
            <person name="Daly M.J."/>
            <person name="DeCaprio D."/>
            <person name="Gnerre S."/>
            <person name="Grabherr M."/>
            <person name="Kellis M."/>
            <person name="Kleber M."/>
            <person name="Bardeleben C."/>
            <person name="Goodstadt L."/>
            <person name="Heger A."/>
            <person name="Hitte C."/>
            <person name="Kim L."/>
            <person name="Koepfli K.P."/>
            <person name="Parker H.G."/>
            <person name="Pollinger J.P."/>
            <person name="Searle S.M."/>
            <person name="Sutter N.B."/>
            <person name="Thomas R."/>
            <person name="Webber C."/>
            <person name="Baldwin J."/>
            <person name="Abebe A."/>
            <person name="Abouelleil A."/>
            <person name="Aftuck L."/>
            <person name="Ait-Zahra M."/>
            <person name="Aldredge T."/>
            <person name="Allen N."/>
            <person name="An P."/>
            <person name="Anderson S."/>
            <person name="Antoine C."/>
            <person name="Arachchi H."/>
            <person name="Aslam A."/>
            <person name="Ayotte L."/>
            <person name="Bachantsang P."/>
            <person name="Barry A."/>
            <person name="Bayul T."/>
            <person name="Benamara M."/>
            <person name="Berlin A."/>
            <person name="Bessette D."/>
            <person name="Blitshteyn B."/>
            <person name="Bloom T."/>
            <person name="Blye J."/>
            <person name="Boguslavskiy L."/>
            <person name="Bonnet C."/>
            <person name="Boukhgalter B."/>
            <person name="Brown A."/>
            <person name="Cahill P."/>
            <person name="Calixte N."/>
            <person name="Camarata J."/>
            <person name="Cheshatsang Y."/>
            <person name="Chu J."/>
            <person name="Citroen M."/>
            <person name="Collymore A."/>
            <person name="Cooke P."/>
            <person name="Dawoe T."/>
            <person name="Daza R."/>
            <person name="Decktor K."/>
            <person name="DeGray S."/>
            <person name="Dhargay N."/>
            <person name="Dooley K."/>
            <person name="Dooley K."/>
            <person name="Dorje P."/>
            <person name="Dorjee K."/>
            <person name="Dorris L."/>
            <person name="Duffey N."/>
            <person name="Dupes A."/>
            <person name="Egbiremolen O."/>
            <person name="Elong R."/>
            <person name="Falk J."/>
            <person name="Farina A."/>
            <person name="Faro S."/>
            <person name="Ferguson D."/>
            <person name="Ferreira P."/>
            <person name="Fisher S."/>
            <person name="FitzGerald M."/>
            <person name="Foley K."/>
            <person name="Foley C."/>
            <person name="Franke A."/>
            <person name="Friedrich D."/>
            <person name="Gage D."/>
            <person name="Garber M."/>
            <person name="Gearin G."/>
            <person name="Giannoukos G."/>
            <person name="Goode T."/>
            <person name="Goyette A."/>
            <person name="Graham J."/>
            <person name="Grandbois E."/>
            <person name="Gyaltsen K."/>
            <person name="Hafez N."/>
            <person name="Hagopian D."/>
            <person name="Hagos B."/>
            <person name="Hall J."/>
            <person name="Healy C."/>
            <person name="Hegarty R."/>
            <person name="Honan T."/>
            <person name="Horn A."/>
            <person name="Houde N."/>
            <person name="Hughes L."/>
            <person name="Hunnicutt L."/>
            <person name="Husby M."/>
            <person name="Jester B."/>
            <person name="Jones C."/>
            <person name="Kamat A."/>
            <person name="Kanga B."/>
            <person name="Kells C."/>
            <person name="Khazanovich D."/>
            <person name="Kieu A.C."/>
            <person name="Kisner P."/>
            <person name="Kumar M."/>
            <person name="Lance K."/>
            <person name="Landers T."/>
            <person name="Lara M."/>
            <person name="Lee W."/>
            <person name="Leger J.P."/>
            <person name="Lennon N."/>
            <person name="Leuper L."/>
            <person name="LeVine S."/>
            <person name="Liu J."/>
            <person name="Liu X."/>
            <person name="Lokyitsang Y."/>
            <person name="Lokyitsang T."/>
            <person name="Lui A."/>
            <person name="Macdonald J."/>
            <person name="Major J."/>
            <person name="Marabella R."/>
            <person name="Maru K."/>
            <person name="Matthews C."/>
            <person name="McDonough S."/>
            <person name="Mehta T."/>
            <person name="Meldrim J."/>
            <person name="Melnikov A."/>
            <person name="Meneus L."/>
            <person name="Mihalev A."/>
            <person name="Mihova T."/>
            <person name="Miller K."/>
            <person name="Mittelman R."/>
            <person name="Mlenga V."/>
            <person name="Mulrain L."/>
            <person name="Munson G."/>
            <person name="Navidi A."/>
            <person name="Naylor J."/>
            <person name="Nguyen T."/>
            <person name="Nguyen N."/>
            <person name="Nguyen C."/>
            <person name="Nguyen T."/>
            <person name="Nicol R."/>
            <person name="Norbu N."/>
            <person name="Norbu C."/>
            <person name="Novod N."/>
            <person name="Nyima T."/>
            <person name="Olandt P."/>
            <person name="O'Neill B."/>
            <person name="O'Neill K."/>
            <person name="Osman S."/>
            <person name="Oyono L."/>
            <person name="Patti C."/>
            <person name="Perrin D."/>
            <person name="Phunkhang P."/>
            <person name="Pierre F."/>
            <person name="Priest M."/>
            <person name="Rachupka A."/>
            <person name="Raghuraman S."/>
            <person name="Rameau R."/>
            <person name="Ray V."/>
            <person name="Raymond C."/>
            <person name="Rege F."/>
            <person name="Rise C."/>
            <person name="Rogers J."/>
            <person name="Rogov P."/>
            <person name="Sahalie J."/>
            <person name="Settipalli S."/>
            <person name="Sharpe T."/>
            <person name="Shea T."/>
            <person name="Sheehan M."/>
            <person name="Sherpa N."/>
            <person name="Shi J."/>
            <person name="Shih D."/>
            <person name="Sloan J."/>
            <person name="Smith C."/>
            <person name="Sparrow T."/>
            <person name="Stalker J."/>
            <person name="Stange-Thomann N."/>
            <person name="Stavropoulos S."/>
            <person name="Stone C."/>
            <person name="Stone S."/>
            <person name="Sykes S."/>
            <person name="Tchuinga P."/>
            <person name="Tenzing P."/>
            <person name="Tesfaye S."/>
            <person name="Thoulutsang D."/>
            <person name="Thoulutsang Y."/>
            <person name="Topham K."/>
            <person name="Topping I."/>
            <person name="Tsamla T."/>
            <person name="Vassiliev H."/>
            <person name="Venkataraman V."/>
            <person name="Vo A."/>
            <person name="Wangchuk T."/>
            <person name="Wangdi T."/>
            <person name="Weiand M."/>
            <person name="Wilkinson J."/>
            <person name="Wilson A."/>
            <person name="Yadav S."/>
            <person name="Yang S."/>
            <person name="Yang X."/>
            <person name="Young G."/>
            <person name="Yu Q."/>
            <person name="Zainoun J."/>
            <person name="Zembek L."/>
            <person name="Zimmer A."/>
            <person name="Lander E.S."/>
        </authorList>
    </citation>
    <scope>NUCLEOTIDE SEQUENCE [LARGE SCALE GENOMIC DNA]</scope>
    <source>
        <strain evidence="2">Boxer</strain>
    </source>
</reference>
<reference evidence="2" key="2">
    <citation type="submission" date="2025-08" db="UniProtKB">
        <authorList>
            <consortium name="Ensembl"/>
        </authorList>
    </citation>
    <scope>IDENTIFICATION</scope>
</reference>
<dbReference type="InterPro" id="IPR004142">
    <property type="entry name" value="NDRG"/>
</dbReference>
<dbReference type="PANTHER" id="PTHR11034">
    <property type="entry name" value="N-MYC DOWNSTREAM REGULATED"/>
    <property type="match status" value="1"/>
</dbReference>
<dbReference type="AlphaFoldDB" id="A0A8P0T2A7"/>
<name>A0A8P0T2A7_CANLF</name>
<dbReference type="SUPFAM" id="SSF53474">
    <property type="entry name" value="alpha/beta-Hydrolases"/>
    <property type="match status" value="1"/>
</dbReference>
<dbReference type="Gene3D" id="3.40.50.1820">
    <property type="entry name" value="alpha/beta hydrolase"/>
    <property type="match status" value="1"/>
</dbReference>
<comment type="similarity">
    <text evidence="1">Belongs to the NDRG family.</text>
</comment>
<accession>A0A8P0T2A7</accession>
<protein>
    <recommendedName>
        <fullName evidence="4">Protein NDRG3</fullName>
    </recommendedName>
</protein>
<dbReference type="Pfam" id="PF03096">
    <property type="entry name" value="Ndr"/>
    <property type="match status" value="1"/>
</dbReference>
<organism evidence="2 3">
    <name type="scientific">Canis lupus familiaris</name>
    <name type="common">Dog</name>
    <name type="synonym">Canis familiaris</name>
    <dbReference type="NCBI Taxonomy" id="9615"/>
    <lineage>
        <taxon>Eukaryota</taxon>
        <taxon>Metazoa</taxon>
        <taxon>Chordata</taxon>
        <taxon>Craniata</taxon>
        <taxon>Vertebrata</taxon>
        <taxon>Euteleostomi</taxon>
        <taxon>Mammalia</taxon>
        <taxon>Eutheria</taxon>
        <taxon>Laurasiatheria</taxon>
        <taxon>Carnivora</taxon>
        <taxon>Caniformia</taxon>
        <taxon>Canidae</taxon>
        <taxon>Canis</taxon>
    </lineage>
</organism>